<dbReference type="InParanoid" id="A0A7F8KA14"/>
<keyword evidence="2" id="KW-1185">Reference proteome</keyword>
<reference evidence="3" key="1">
    <citation type="submission" date="2025-08" db="UniProtKB">
        <authorList>
            <consortium name="RefSeq"/>
        </authorList>
    </citation>
    <scope>IDENTIFICATION</scope>
    <source>
        <tissue evidence="3">Blood</tissue>
    </source>
</reference>
<accession>A0A7F8KA14</accession>
<evidence type="ECO:0000313" key="3">
    <source>
        <dbReference type="RefSeq" id="XP_030618304.1"/>
    </source>
</evidence>
<feature type="region of interest" description="Disordered" evidence="1">
    <location>
        <begin position="1"/>
        <end position="60"/>
    </location>
</feature>
<gene>
    <name evidence="3" type="primary">LOC115803173</name>
</gene>
<sequence>MATLQPHRGGKEDAAGAGEKPGRGPRGTTGWARGPGRGLRGRGLGEGERRRRTGGEGGGAGLFLNSASTRSLALWFLRVVYSIFLFLRRPSPVRLRVEAQGLVGSGSARASLAWRRAPWASESRRRLDGPTAAALPDAEPAREVLTRRMPSLFRIPLVYKARRHFLIETTKFTECDCHFEGPHLGPEPKPLLCWESISVCSPRFRTLAFSPPSSFSFPLRVMRTTGLIA</sequence>
<dbReference type="Proteomes" id="UP000248483">
    <property type="component" value="Unplaced"/>
</dbReference>
<evidence type="ECO:0000313" key="2">
    <source>
        <dbReference type="Proteomes" id="UP000248483"/>
    </source>
</evidence>
<dbReference type="GeneID" id="115803173"/>
<evidence type="ECO:0000256" key="1">
    <source>
        <dbReference type="SAM" id="MobiDB-lite"/>
    </source>
</evidence>
<dbReference type="KEGG" id="dle:115803173"/>
<organism evidence="2 3">
    <name type="scientific">Delphinapterus leucas</name>
    <name type="common">Beluga whale</name>
    <dbReference type="NCBI Taxonomy" id="9749"/>
    <lineage>
        <taxon>Eukaryota</taxon>
        <taxon>Metazoa</taxon>
        <taxon>Chordata</taxon>
        <taxon>Craniata</taxon>
        <taxon>Vertebrata</taxon>
        <taxon>Euteleostomi</taxon>
        <taxon>Mammalia</taxon>
        <taxon>Eutheria</taxon>
        <taxon>Laurasiatheria</taxon>
        <taxon>Artiodactyla</taxon>
        <taxon>Whippomorpha</taxon>
        <taxon>Cetacea</taxon>
        <taxon>Odontoceti</taxon>
        <taxon>Monodontidae</taxon>
        <taxon>Delphinapterus</taxon>
    </lineage>
</organism>
<dbReference type="RefSeq" id="XP_030618304.1">
    <property type="nucleotide sequence ID" value="XM_030762444.1"/>
</dbReference>
<dbReference type="AlphaFoldDB" id="A0A7F8KA14"/>
<name>A0A7F8KA14_DELLE</name>
<proteinExistence type="predicted"/>
<feature type="compositionally biased region" description="Gly residues" evidence="1">
    <location>
        <begin position="33"/>
        <end position="42"/>
    </location>
</feature>
<protein>
    <submittedName>
        <fullName evidence="3">Uncharacterized protein LOC115803173</fullName>
    </submittedName>
</protein>